<evidence type="ECO:0000313" key="2">
    <source>
        <dbReference type="Proteomes" id="UP000257109"/>
    </source>
</evidence>
<dbReference type="Proteomes" id="UP000257109">
    <property type="component" value="Unassembled WGS sequence"/>
</dbReference>
<reference evidence="1" key="1">
    <citation type="submission" date="2018-05" db="EMBL/GenBank/DDBJ databases">
        <title>Draft genome of Mucuna pruriens seed.</title>
        <authorList>
            <person name="Nnadi N.E."/>
            <person name="Vos R."/>
            <person name="Hasami M.H."/>
            <person name="Devisetty U.K."/>
            <person name="Aguiy J.C."/>
        </authorList>
    </citation>
    <scope>NUCLEOTIDE SEQUENCE [LARGE SCALE GENOMIC DNA]</scope>
    <source>
        <strain evidence="1">JCA_2017</strain>
    </source>
</reference>
<name>A0A371IEU6_MUCPR</name>
<evidence type="ECO:0008006" key="3">
    <source>
        <dbReference type="Google" id="ProtNLM"/>
    </source>
</evidence>
<dbReference type="EMBL" id="QJKJ01000264">
    <property type="protein sequence ID" value="RDY13514.1"/>
    <property type="molecule type" value="Genomic_DNA"/>
</dbReference>
<evidence type="ECO:0000313" key="1">
    <source>
        <dbReference type="EMBL" id="RDY13514.1"/>
    </source>
</evidence>
<proteinExistence type="predicted"/>
<keyword evidence="2" id="KW-1185">Reference proteome</keyword>
<dbReference type="STRING" id="157652.A0A371IEU6"/>
<dbReference type="OrthoDB" id="997331at2759"/>
<protein>
    <recommendedName>
        <fullName evidence="3">Reverse transcriptase Ty1/copia-type domain-containing protein</fullName>
    </recommendedName>
</protein>
<dbReference type="AlphaFoldDB" id="A0A371IEU6"/>
<comment type="caution">
    <text evidence="1">The sequence shown here is derived from an EMBL/GenBank/DDBJ whole genome shotgun (WGS) entry which is preliminary data.</text>
</comment>
<organism evidence="1 2">
    <name type="scientific">Mucuna pruriens</name>
    <name type="common">Velvet bean</name>
    <name type="synonym">Dolichos pruriens</name>
    <dbReference type="NCBI Taxonomy" id="157652"/>
    <lineage>
        <taxon>Eukaryota</taxon>
        <taxon>Viridiplantae</taxon>
        <taxon>Streptophyta</taxon>
        <taxon>Embryophyta</taxon>
        <taxon>Tracheophyta</taxon>
        <taxon>Spermatophyta</taxon>
        <taxon>Magnoliopsida</taxon>
        <taxon>eudicotyledons</taxon>
        <taxon>Gunneridae</taxon>
        <taxon>Pentapetalae</taxon>
        <taxon>rosids</taxon>
        <taxon>fabids</taxon>
        <taxon>Fabales</taxon>
        <taxon>Fabaceae</taxon>
        <taxon>Papilionoideae</taxon>
        <taxon>50 kb inversion clade</taxon>
        <taxon>NPAAA clade</taxon>
        <taxon>indigoferoid/millettioid clade</taxon>
        <taxon>Phaseoleae</taxon>
        <taxon>Mucuna</taxon>
    </lineage>
</organism>
<accession>A0A371IEU6</accession>
<sequence length="232" mass="26936">MFDVVSSHDEILPIGSRETTPVIGDNVHNIVLDIVPEQDYDEVLPQTPIEQLQQPQEVSLRRSIRERRHAIPNDYIIFFQEHEDVIGLTEDYPINFCQAMQSSNSQKWIDVMKDELKFMQNNDVWDFIELLEEDSFRIVMAQVAHFDLKLHQMDVKIAFLSGDIDETIYMMQLENFVSNESKSMCPNNDLERNEIQKISYASTVGSLMYAQFCIRPNIAFVVGVLSRNKVDD</sequence>
<gene>
    <name evidence="1" type="ORF">CR513_01555</name>
</gene>
<feature type="non-terminal residue" evidence="1">
    <location>
        <position position="1"/>
    </location>
</feature>